<keyword evidence="1" id="KW-0479">Metal-binding</keyword>
<evidence type="ECO:0000313" key="5">
    <source>
        <dbReference type="Proteomes" id="UP000294530"/>
    </source>
</evidence>
<dbReference type="EMBL" id="SHOA02000019">
    <property type="protein sequence ID" value="TDH69962.1"/>
    <property type="molecule type" value="Genomic_DNA"/>
</dbReference>
<gene>
    <name evidence="4" type="ORF">CCR75_006377</name>
    <name evidence="3" type="ORF">CCR75_006381</name>
</gene>
<sequence>MATEKISELEWEQRHTQALRETAESLQAGRATAQLLSMQAEQLGRSERIVDETHATVALASRVLRGMTWSGWIYNKVLAAPQLSTCKELDEIAMGFICPECKIKFLSADQLEAHYTKTHSSFASIKRESDRLVAQQSRSSQETQQSTTHTRDIHATFLSDLAPQLAELKDQSLALSDALDLHHMGLDRLDTKVGQVHHDMKQVERQAHKIMGRTIPAVFRFRCAIQEAKMDKFLCTKNGDAVLSDVTKMASSADVVVDGCTFRAYTLGDDSDVWGFQCEKTSRFVGINRYGNLKVQGVEFHSYEQFLVEAKSTTTIFCLSSYFGLGGWIAMKDLGTTSKLTIIRGTPENKAFAAQFRIVPV</sequence>
<keyword evidence="5" id="KW-1185">Reference proteome</keyword>
<protein>
    <recommendedName>
        <fullName evidence="2">C2H2-type domain-containing protein</fullName>
    </recommendedName>
</protein>
<evidence type="ECO:0000313" key="4">
    <source>
        <dbReference type="EMBL" id="TDH70080.1"/>
    </source>
</evidence>
<dbReference type="Gene3D" id="1.20.5.110">
    <property type="match status" value="2"/>
</dbReference>
<keyword evidence="1" id="KW-0863">Zinc-finger</keyword>
<dbReference type="PROSITE" id="PS50157">
    <property type="entry name" value="ZINC_FINGER_C2H2_2"/>
    <property type="match status" value="1"/>
</dbReference>
<dbReference type="KEGG" id="blac:94350118"/>
<feature type="domain" description="C2H2-type" evidence="2">
    <location>
        <begin position="96"/>
        <end position="124"/>
    </location>
</feature>
<dbReference type="CDD" id="cd15841">
    <property type="entry name" value="SNARE_Qc"/>
    <property type="match status" value="1"/>
</dbReference>
<dbReference type="GeneID" id="94350118"/>
<proteinExistence type="predicted"/>
<evidence type="ECO:0000259" key="2">
    <source>
        <dbReference type="PROSITE" id="PS50157"/>
    </source>
</evidence>
<keyword evidence="1" id="KW-0862">Zinc</keyword>
<evidence type="ECO:0000256" key="1">
    <source>
        <dbReference type="PROSITE-ProRule" id="PRU00042"/>
    </source>
</evidence>
<evidence type="ECO:0000313" key="3">
    <source>
        <dbReference type="EMBL" id="TDH69962.1"/>
    </source>
</evidence>
<reference evidence="3" key="2">
    <citation type="submission" date="2021-07" db="EMBL/GenBank/DDBJ databases">
        <authorList>
            <person name="Fletcher K."/>
        </authorList>
    </citation>
    <scope>NUCLEOTIDE SEQUENCE</scope>
    <source>
        <strain evidence="3">SF5</strain>
    </source>
</reference>
<reference evidence="3 5" key="1">
    <citation type="journal article" date="2021" name="Genome Biol.">
        <title>AFLAP: assembly-free linkage analysis pipeline using k-mers from genome sequencing data.</title>
        <authorList>
            <person name="Fletcher K."/>
            <person name="Zhang L."/>
            <person name="Gil J."/>
            <person name="Han R."/>
            <person name="Cavanaugh K."/>
            <person name="Michelmore R."/>
        </authorList>
    </citation>
    <scope>NUCLEOTIDE SEQUENCE [LARGE SCALE GENOMIC DNA]</scope>
    <source>
        <strain evidence="3 5">SF5</strain>
    </source>
</reference>
<dbReference type="AlphaFoldDB" id="A0A976IFH2"/>
<dbReference type="GO" id="GO:0008270">
    <property type="term" value="F:zinc ion binding"/>
    <property type="evidence" value="ECO:0007669"/>
    <property type="project" value="UniProtKB-KW"/>
</dbReference>
<comment type="caution">
    <text evidence="3">The sequence shown here is derived from an EMBL/GenBank/DDBJ whole genome shotgun (WGS) entry which is preliminary data.</text>
</comment>
<name>A0A976IFH2_BRELC</name>
<organism evidence="3 5">
    <name type="scientific">Bremia lactucae</name>
    <name type="common">Lettuce downy mildew</name>
    <dbReference type="NCBI Taxonomy" id="4779"/>
    <lineage>
        <taxon>Eukaryota</taxon>
        <taxon>Sar</taxon>
        <taxon>Stramenopiles</taxon>
        <taxon>Oomycota</taxon>
        <taxon>Peronosporomycetes</taxon>
        <taxon>Peronosporales</taxon>
        <taxon>Peronosporaceae</taxon>
        <taxon>Bremia</taxon>
    </lineage>
</organism>
<dbReference type="InterPro" id="IPR013087">
    <property type="entry name" value="Znf_C2H2_type"/>
</dbReference>
<dbReference type="Proteomes" id="UP000294530">
    <property type="component" value="Unassembled WGS sequence"/>
</dbReference>
<dbReference type="SUPFAM" id="SSF58038">
    <property type="entry name" value="SNARE fusion complex"/>
    <property type="match status" value="1"/>
</dbReference>
<dbReference type="OrthoDB" id="19261at2759"/>
<dbReference type="RefSeq" id="XP_067819579.1">
    <property type="nucleotide sequence ID" value="XM_067964447.1"/>
</dbReference>
<accession>A0A976IFH2</accession>
<dbReference type="EMBL" id="SHOA02000019">
    <property type="protein sequence ID" value="TDH70080.1"/>
    <property type="molecule type" value="Genomic_DNA"/>
</dbReference>
<dbReference type="PROSITE" id="PS00028">
    <property type="entry name" value="ZINC_FINGER_C2H2_1"/>
    <property type="match status" value="1"/>
</dbReference>